<evidence type="ECO:0000256" key="1">
    <source>
        <dbReference type="SAM" id="MobiDB-lite"/>
    </source>
</evidence>
<dbReference type="EMBL" id="JAAAXJ010000011">
    <property type="protein sequence ID" value="NBJ26194.1"/>
    <property type="molecule type" value="Genomic_DNA"/>
</dbReference>
<protein>
    <submittedName>
        <fullName evidence="2">Uncharacterized protein</fullName>
    </submittedName>
</protein>
<sequence length="537" mass="61471">MTITIIDSIMGSGKTSYMIQHMNQRHAESLGQSFTDPSHEPSRFLYVAPLLSEVDRITKACPDLNFRNPQPVEGRKLHHLSTLLDEGANICTTHALFSLLNREIYEKLRRQKYALIIDEVLDCVSMFDGLSNCDRELLFNERLVYLEPGTNRLRWNHREHGVYKGEFDNIRDLCDNGNLVLYRGKALIWEFPIEFLKCFDQVYVLTYMFHGSPMSAYLRAESVDFDMKTLVDGKLVSWAENSDETETKQKLKELITVYNGSANQLGQPKGRENPLSSSWFDKRKSEDLAKLKAATENWFKKHARTPANDNAWTTFKKAGKALKGTRYSKKECWIPNNAKATNDFRHKKSLAYLCNVFYHPMIKGYFEDRGITVNEELYALSEMIQWIWRSQIRDWKPITVFIPSARMRGLFLEWLDSSSVAEMIERKAEHGYARAMSAPLKSWPNKGGFSSERHPETESQSLTQASQEDSQEVQSASQPSVLTVPGAKIRGLSLRDVFSSGEATLPMRPQGLSPATTLPPKRVSFVEAIKQLERQEA</sequence>
<name>A0ABW9Z6C4_9HYPH</name>
<feature type="region of interest" description="Disordered" evidence="1">
    <location>
        <begin position="443"/>
        <end position="480"/>
    </location>
</feature>
<comment type="caution">
    <text evidence="2">The sequence shown here is derived from an EMBL/GenBank/DDBJ whole genome shotgun (WGS) entry which is preliminary data.</text>
</comment>
<reference evidence="2 3" key="1">
    <citation type="submission" date="2020-01" db="EMBL/GenBank/DDBJ databases">
        <title>Microvirga sp. nov., an arsenate reduction bacterium isolated from Tibet hotspring sediments.</title>
        <authorList>
            <person name="Yuan C.-G."/>
        </authorList>
    </citation>
    <scope>NUCLEOTIDE SEQUENCE [LARGE SCALE GENOMIC DNA]</scope>
    <source>
        <strain evidence="2 3">SYSU G3D203</strain>
    </source>
</reference>
<keyword evidence="3" id="KW-1185">Reference proteome</keyword>
<proteinExistence type="predicted"/>
<accession>A0ABW9Z6C4</accession>
<dbReference type="Proteomes" id="UP000818323">
    <property type="component" value="Unassembled WGS sequence"/>
</dbReference>
<evidence type="ECO:0000313" key="2">
    <source>
        <dbReference type="EMBL" id="NBJ26194.1"/>
    </source>
</evidence>
<evidence type="ECO:0000313" key="3">
    <source>
        <dbReference type="Proteomes" id="UP000818323"/>
    </source>
</evidence>
<organism evidence="2 3">
    <name type="scientific">Microvirga arsenatis</name>
    <dbReference type="NCBI Taxonomy" id="2692265"/>
    <lineage>
        <taxon>Bacteria</taxon>
        <taxon>Pseudomonadati</taxon>
        <taxon>Pseudomonadota</taxon>
        <taxon>Alphaproteobacteria</taxon>
        <taxon>Hyphomicrobiales</taxon>
        <taxon>Methylobacteriaceae</taxon>
        <taxon>Microvirga</taxon>
    </lineage>
</organism>
<feature type="compositionally biased region" description="Polar residues" evidence="1">
    <location>
        <begin position="458"/>
        <end position="480"/>
    </location>
</feature>
<gene>
    <name evidence="2" type="ORF">GR303_17780</name>
</gene>